<comment type="caution">
    <text evidence="4">The sequence shown here is derived from an EMBL/GenBank/DDBJ whole genome shotgun (WGS) entry which is preliminary data.</text>
</comment>
<dbReference type="Gene3D" id="1.10.840.10">
    <property type="entry name" value="Ras guanine-nucleotide exchange factors catalytic domain"/>
    <property type="match status" value="1"/>
</dbReference>
<feature type="domain" description="Ras-GEF" evidence="3">
    <location>
        <begin position="1"/>
        <end position="98"/>
    </location>
</feature>
<dbReference type="InterPro" id="IPR023578">
    <property type="entry name" value="Ras_GEF_dom_sf"/>
</dbReference>
<dbReference type="InterPro" id="IPR008937">
    <property type="entry name" value="Ras-like_GEF"/>
</dbReference>
<dbReference type="InterPro" id="IPR036964">
    <property type="entry name" value="RASGEF_cat_dom_sf"/>
</dbReference>
<evidence type="ECO:0000313" key="5">
    <source>
        <dbReference type="Proteomes" id="UP000230233"/>
    </source>
</evidence>
<accession>A0A2G5UG74</accession>
<evidence type="ECO:0000256" key="1">
    <source>
        <dbReference type="ARBA" id="ARBA00022658"/>
    </source>
</evidence>
<sequence>MYRLLVSKIATPYIPFVPLILKDLMFIHQGNKSFYNGLVNFEKMHMFAKIFRNFRQCKSHMNDTTDHQYVEPQSLIRNLRVIDNQKILMQLSYEIEPKTAKRTVVFQ</sequence>
<dbReference type="Proteomes" id="UP000230233">
    <property type="component" value="Chromosome III"/>
</dbReference>
<reference evidence="5" key="1">
    <citation type="submission" date="2017-10" db="EMBL/GenBank/DDBJ databases">
        <title>Rapid genome shrinkage in a self-fertile nematode reveals novel sperm competition proteins.</title>
        <authorList>
            <person name="Yin D."/>
            <person name="Schwarz E.M."/>
            <person name="Thomas C.G."/>
            <person name="Felde R.L."/>
            <person name="Korf I.F."/>
            <person name="Cutter A.D."/>
            <person name="Schartner C.M."/>
            <person name="Ralston E.J."/>
            <person name="Meyer B.J."/>
            <person name="Haag E.S."/>
        </authorList>
    </citation>
    <scope>NUCLEOTIDE SEQUENCE [LARGE SCALE GENOMIC DNA]</scope>
    <source>
        <strain evidence="5">JU1422</strain>
    </source>
</reference>
<dbReference type="GO" id="GO:0007265">
    <property type="term" value="P:Ras protein signal transduction"/>
    <property type="evidence" value="ECO:0007669"/>
    <property type="project" value="TreeGrafter"/>
</dbReference>
<dbReference type="PANTHER" id="PTHR23113">
    <property type="entry name" value="GUANINE NUCLEOTIDE EXCHANGE FACTOR"/>
    <property type="match status" value="1"/>
</dbReference>
<evidence type="ECO:0000313" key="4">
    <source>
        <dbReference type="EMBL" id="PIC38550.1"/>
    </source>
</evidence>
<proteinExistence type="predicted"/>
<dbReference type="AlphaFoldDB" id="A0A2G5UG74"/>
<dbReference type="PANTHER" id="PTHR23113:SF327">
    <property type="entry name" value="EXCHANGE PROTEIN DIRECTLY ACTIVATED BY CAMP, ISOFORM E"/>
    <property type="match status" value="1"/>
</dbReference>
<dbReference type="EMBL" id="PDUG01000003">
    <property type="protein sequence ID" value="PIC38550.1"/>
    <property type="molecule type" value="Genomic_DNA"/>
</dbReference>
<organism evidence="4 5">
    <name type="scientific">Caenorhabditis nigoni</name>
    <dbReference type="NCBI Taxonomy" id="1611254"/>
    <lineage>
        <taxon>Eukaryota</taxon>
        <taxon>Metazoa</taxon>
        <taxon>Ecdysozoa</taxon>
        <taxon>Nematoda</taxon>
        <taxon>Chromadorea</taxon>
        <taxon>Rhabditida</taxon>
        <taxon>Rhabditina</taxon>
        <taxon>Rhabditomorpha</taxon>
        <taxon>Rhabditoidea</taxon>
        <taxon>Rhabditidae</taxon>
        <taxon>Peloderinae</taxon>
        <taxon>Caenorhabditis</taxon>
    </lineage>
</organism>
<dbReference type="PROSITE" id="PS50009">
    <property type="entry name" value="RASGEF_CAT"/>
    <property type="match status" value="1"/>
</dbReference>
<protein>
    <recommendedName>
        <fullName evidence="3">Ras-GEF domain-containing protein</fullName>
    </recommendedName>
</protein>
<dbReference type="InterPro" id="IPR019804">
    <property type="entry name" value="Ras_G-nucl-exch_fac_CS"/>
</dbReference>
<dbReference type="GO" id="GO:0005886">
    <property type="term" value="C:plasma membrane"/>
    <property type="evidence" value="ECO:0007669"/>
    <property type="project" value="TreeGrafter"/>
</dbReference>
<keyword evidence="5" id="KW-1185">Reference proteome</keyword>
<evidence type="ECO:0000256" key="2">
    <source>
        <dbReference type="PROSITE-ProRule" id="PRU00168"/>
    </source>
</evidence>
<dbReference type="PROSITE" id="PS00720">
    <property type="entry name" value="RASGEF"/>
    <property type="match status" value="1"/>
</dbReference>
<dbReference type="OrthoDB" id="21144at2759"/>
<dbReference type="Pfam" id="PF00617">
    <property type="entry name" value="RasGEF"/>
    <property type="match status" value="1"/>
</dbReference>
<dbReference type="InterPro" id="IPR001895">
    <property type="entry name" value="RASGEF_cat_dom"/>
</dbReference>
<dbReference type="GO" id="GO:0005085">
    <property type="term" value="F:guanyl-nucleotide exchange factor activity"/>
    <property type="evidence" value="ECO:0007669"/>
    <property type="project" value="UniProtKB-KW"/>
</dbReference>
<evidence type="ECO:0000259" key="3">
    <source>
        <dbReference type="PROSITE" id="PS50009"/>
    </source>
</evidence>
<dbReference type="SUPFAM" id="SSF48366">
    <property type="entry name" value="Ras GEF"/>
    <property type="match status" value="1"/>
</dbReference>
<gene>
    <name evidence="4" type="primary">Cni-epac-1</name>
    <name evidence="4" type="synonym">Cnig_chr_III.g10531</name>
    <name evidence="4" type="ORF">B9Z55_010531</name>
</gene>
<name>A0A2G5UG74_9PELO</name>
<keyword evidence="1 2" id="KW-0344">Guanine-nucleotide releasing factor</keyword>